<keyword evidence="3" id="KW-1185">Reference proteome</keyword>
<comment type="caution">
    <text evidence="2">The sequence shown here is derived from an EMBL/GenBank/DDBJ whole genome shotgun (WGS) entry which is preliminary data.</text>
</comment>
<sequence>MQNTPNARPGGSATSGVPADPAPRIRLFWYLLLAAFFVLQLQLPVRLAGGAFCLAAIWAGISSLNRLASVRRYAKWIAGPLTPPAPGYPAPPAPLAGDPETARRITAMAARRAWPVGLGLGLVAVLSFSVVADAAFYRVNADTEDCLAGANTEVARQRCYDDRQQRLQNIVDRLTNRLQSTPAPSAGPSVQPQGT</sequence>
<keyword evidence="1" id="KW-0812">Transmembrane</keyword>
<keyword evidence="1" id="KW-1133">Transmembrane helix</keyword>
<evidence type="ECO:0000256" key="1">
    <source>
        <dbReference type="SAM" id="Phobius"/>
    </source>
</evidence>
<dbReference type="RefSeq" id="WP_398281417.1">
    <property type="nucleotide sequence ID" value="NZ_JBITLV010000004.1"/>
</dbReference>
<reference evidence="2 3" key="1">
    <citation type="submission" date="2024-10" db="EMBL/GenBank/DDBJ databases">
        <title>The Natural Products Discovery Center: Release of the First 8490 Sequenced Strains for Exploring Actinobacteria Biosynthetic Diversity.</title>
        <authorList>
            <person name="Kalkreuter E."/>
            <person name="Kautsar S.A."/>
            <person name="Yang D."/>
            <person name="Bader C.D."/>
            <person name="Teijaro C.N."/>
            <person name="Fluegel L."/>
            <person name="Davis C.M."/>
            <person name="Simpson J.R."/>
            <person name="Lauterbach L."/>
            <person name="Steele A.D."/>
            <person name="Gui C."/>
            <person name="Meng S."/>
            <person name="Li G."/>
            <person name="Viehrig K."/>
            <person name="Ye F."/>
            <person name="Su P."/>
            <person name="Kiefer A.F."/>
            <person name="Nichols A."/>
            <person name="Cepeda A.J."/>
            <person name="Yan W."/>
            <person name="Fan B."/>
            <person name="Jiang Y."/>
            <person name="Adhikari A."/>
            <person name="Zheng C.-J."/>
            <person name="Schuster L."/>
            <person name="Cowan T.M."/>
            <person name="Smanski M.J."/>
            <person name="Chevrette M.G."/>
            <person name="De Carvalho L.P.S."/>
            <person name="Shen B."/>
        </authorList>
    </citation>
    <scope>NUCLEOTIDE SEQUENCE [LARGE SCALE GENOMIC DNA]</scope>
    <source>
        <strain evidence="2 3">NPDC049639</strain>
    </source>
</reference>
<evidence type="ECO:0000313" key="3">
    <source>
        <dbReference type="Proteomes" id="UP001612915"/>
    </source>
</evidence>
<accession>A0ABW8APD3</accession>
<organism evidence="2 3">
    <name type="scientific">Spongisporangium articulatum</name>
    <dbReference type="NCBI Taxonomy" id="3362603"/>
    <lineage>
        <taxon>Bacteria</taxon>
        <taxon>Bacillati</taxon>
        <taxon>Actinomycetota</taxon>
        <taxon>Actinomycetes</taxon>
        <taxon>Kineosporiales</taxon>
        <taxon>Kineosporiaceae</taxon>
        <taxon>Spongisporangium</taxon>
    </lineage>
</organism>
<proteinExistence type="predicted"/>
<feature type="transmembrane region" description="Helical" evidence="1">
    <location>
        <begin position="113"/>
        <end position="137"/>
    </location>
</feature>
<dbReference type="Proteomes" id="UP001612915">
    <property type="component" value="Unassembled WGS sequence"/>
</dbReference>
<keyword evidence="1" id="KW-0472">Membrane</keyword>
<gene>
    <name evidence="2" type="ORF">ACIB24_14270</name>
</gene>
<name>A0ABW8APD3_9ACTN</name>
<dbReference type="EMBL" id="JBITLV010000004">
    <property type="protein sequence ID" value="MFI7588230.1"/>
    <property type="molecule type" value="Genomic_DNA"/>
</dbReference>
<feature type="transmembrane region" description="Helical" evidence="1">
    <location>
        <begin position="27"/>
        <end position="43"/>
    </location>
</feature>
<protein>
    <submittedName>
        <fullName evidence="2">Uncharacterized protein</fullName>
    </submittedName>
</protein>
<evidence type="ECO:0000313" key="2">
    <source>
        <dbReference type="EMBL" id="MFI7588230.1"/>
    </source>
</evidence>
<feature type="transmembrane region" description="Helical" evidence="1">
    <location>
        <begin position="49"/>
        <end position="68"/>
    </location>
</feature>